<dbReference type="Pfam" id="PF01566">
    <property type="entry name" value="Nramp"/>
    <property type="match status" value="1"/>
</dbReference>
<dbReference type="GO" id="GO:0005886">
    <property type="term" value="C:plasma membrane"/>
    <property type="evidence" value="ECO:0007669"/>
    <property type="project" value="TreeGrafter"/>
</dbReference>
<dbReference type="EMBL" id="CP162511">
    <property type="protein sequence ID" value="XDI05706.1"/>
    <property type="molecule type" value="Genomic_DNA"/>
</dbReference>
<name>A0AB39BHT8_9MICO</name>
<dbReference type="PRINTS" id="PR00447">
    <property type="entry name" value="NATRESASSCMP"/>
</dbReference>
<dbReference type="InterPro" id="IPR001046">
    <property type="entry name" value="NRAMP_fam"/>
</dbReference>
<feature type="transmembrane region" description="Helical" evidence="6">
    <location>
        <begin position="167"/>
        <end position="189"/>
    </location>
</feature>
<dbReference type="GO" id="GO:0034755">
    <property type="term" value="P:iron ion transmembrane transport"/>
    <property type="evidence" value="ECO:0007669"/>
    <property type="project" value="TreeGrafter"/>
</dbReference>
<proteinExistence type="predicted"/>
<feature type="transmembrane region" description="Helical" evidence="6">
    <location>
        <begin position="133"/>
        <end position="155"/>
    </location>
</feature>
<evidence type="ECO:0000256" key="4">
    <source>
        <dbReference type="ARBA" id="ARBA00022989"/>
    </source>
</evidence>
<sequence>MPKSAAPTTPAASSPAVAPAPVRPRWWHGIVLLGPAFVASIAYVDPGNVAANLTSGAQYGYLLVWVLVLANLMAMLIQYQSAKLGLVTGRTLPEHVGARTRPWTRRAYWLQAELVAAATDVAEVIGGALALNLLFGVPLVVGGAIVGVVSIVLLLVQSSHRQRSFEFIIIGLLAVIAFGFLAGAVVSGIDWPEAAGGLVPRFEGAPTVLLAASMLGATVMPHAIYLHSALARDRHHAAFAAVAEKSDFTGSDSGRVETAPVPRFEEATGRIRSLLKVTRFDVMIALVLAGAVNIAMLLLAASSLRGVDGTDTIPGAYDAISAALGPVIATIFAVGLLASGLASTSVGAYAGSVIMKGLLKVRVPILVRRVVTLIPALLVLGAGIDPTWALVLSQVFLSIGIPFALIPLIRLTGNRSLMGEFADRMLVRVVAWTVALLIVALNVVLITLTVAAA</sequence>
<keyword evidence="3 6" id="KW-0812">Transmembrane</keyword>
<feature type="transmembrane region" description="Helical" evidence="6">
    <location>
        <begin position="390"/>
        <end position="409"/>
    </location>
</feature>
<dbReference type="PANTHER" id="PTHR11706">
    <property type="entry name" value="SOLUTE CARRIER PROTEIN FAMILY 11 MEMBER"/>
    <property type="match status" value="1"/>
</dbReference>
<evidence type="ECO:0000256" key="1">
    <source>
        <dbReference type="ARBA" id="ARBA00004141"/>
    </source>
</evidence>
<feature type="transmembrane region" description="Helical" evidence="6">
    <location>
        <begin position="366"/>
        <end position="384"/>
    </location>
</feature>
<accession>A0AB39BHT8</accession>
<evidence type="ECO:0000256" key="6">
    <source>
        <dbReference type="SAM" id="Phobius"/>
    </source>
</evidence>
<feature type="transmembrane region" description="Helical" evidence="6">
    <location>
        <begin position="26"/>
        <end position="44"/>
    </location>
</feature>
<protein>
    <submittedName>
        <fullName evidence="7">Nramp family divalent metal transporter</fullName>
    </submittedName>
</protein>
<feature type="transmembrane region" description="Helical" evidence="6">
    <location>
        <begin position="56"/>
        <end position="77"/>
    </location>
</feature>
<keyword evidence="5 6" id="KW-0472">Membrane</keyword>
<reference evidence="7" key="1">
    <citation type="submission" date="2024-05" db="EMBL/GenBank/DDBJ databases">
        <title>Herbiconiux sp. A18JL235.</title>
        <authorList>
            <person name="Zhang G."/>
        </authorList>
    </citation>
    <scope>NUCLEOTIDE SEQUENCE</scope>
    <source>
        <strain evidence="7">A18JL235</strain>
    </source>
</reference>
<evidence type="ECO:0000256" key="2">
    <source>
        <dbReference type="ARBA" id="ARBA00022448"/>
    </source>
</evidence>
<keyword evidence="2" id="KW-0813">Transport</keyword>
<feature type="transmembrane region" description="Helical" evidence="6">
    <location>
        <begin position="209"/>
        <end position="226"/>
    </location>
</feature>
<feature type="transmembrane region" description="Helical" evidence="6">
    <location>
        <begin position="280"/>
        <end position="304"/>
    </location>
</feature>
<evidence type="ECO:0000256" key="3">
    <source>
        <dbReference type="ARBA" id="ARBA00022692"/>
    </source>
</evidence>
<feature type="transmembrane region" description="Helical" evidence="6">
    <location>
        <begin position="429"/>
        <end position="452"/>
    </location>
</feature>
<dbReference type="NCBIfam" id="NF037982">
    <property type="entry name" value="Nramp_1"/>
    <property type="match status" value="1"/>
</dbReference>
<evidence type="ECO:0000256" key="5">
    <source>
        <dbReference type="ARBA" id="ARBA00023136"/>
    </source>
</evidence>
<dbReference type="GO" id="GO:0015086">
    <property type="term" value="F:cadmium ion transmembrane transporter activity"/>
    <property type="evidence" value="ECO:0007669"/>
    <property type="project" value="TreeGrafter"/>
</dbReference>
<comment type="subcellular location">
    <subcellularLocation>
        <location evidence="1">Membrane</location>
        <topology evidence="1">Multi-pass membrane protein</topology>
    </subcellularLocation>
</comment>
<keyword evidence="4 6" id="KW-1133">Transmembrane helix</keyword>
<gene>
    <name evidence="7" type="ORF">ABFY20_01040</name>
</gene>
<evidence type="ECO:0000313" key="7">
    <source>
        <dbReference type="EMBL" id="XDI05706.1"/>
    </source>
</evidence>
<feature type="transmembrane region" description="Helical" evidence="6">
    <location>
        <begin position="324"/>
        <end position="354"/>
    </location>
</feature>
<organism evidence="7">
    <name type="scientific">Herbiconiux sp. A18JL235</name>
    <dbReference type="NCBI Taxonomy" id="3152363"/>
    <lineage>
        <taxon>Bacteria</taxon>
        <taxon>Bacillati</taxon>
        <taxon>Actinomycetota</taxon>
        <taxon>Actinomycetes</taxon>
        <taxon>Micrococcales</taxon>
        <taxon>Microbacteriaceae</taxon>
        <taxon>Herbiconiux</taxon>
    </lineage>
</organism>
<dbReference type="PANTHER" id="PTHR11706:SF33">
    <property type="entry name" value="NATURAL RESISTANCE-ASSOCIATED MACROPHAGE PROTEIN 2"/>
    <property type="match status" value="1"/>
</dbReference>
<dbReference type="AlphaFoldDB" id="A0AB39BHT8"/>
<dbReference type="NCBIfam" id="TIGR01197">
    <property type="entry name" value="nramp"/>
    <property type="match status" value="1"/>
</dbReference>
<dbReference type="RefSeq" id="WP_368498095.1">
    <property type="nucleotide sequence ID" value="NZ_CP162511.1"/>
</dbReference>
<dbReference type="GO" id="GO:0005384">
    <property type="term" value="F:manganese ion transmembrane transporter activity"/>
    <property type="evidence" value="ECO:0007669"/>
    <property type="project" value="TreeGrafter"/>
</dbReference>